<dbReference type="PANTHER" id="PTHR37031">
    <property type="entry name" value="METALLOPHOSPHATASE BINDING DOMAIN PROTEIN"/>
    <property type="match status" value="1"/>
</dbReference>
<feature type="region of interest" description="Disordered" evidence="1">
    <location>
        <begin position="1769"/>
        <end position="1816"/>
    </location>
</feature>
<feature type="compositionally biased region" description="Basic and acidic residues" evidence="1">
    <location>
        <begin position="951"/>
        <end position="964"/>
    </location>
</feature>
<feature type="compositionally biased region" description="Basic and acidic residues" evidence="1">
    <location>
        <begin position="1271"/>
        <end position="1284"/>
    </location>
</feature>
<feature type="compositionally biased region" description="Basic and acidic residues" evidence="1">
    <location>
        <begin position="3208"/>
        <end position="3217"/>
    </location>
</feature>
<feature type="compositionally biased region" description="Basic and acidic residues" evidence="1">
    <location>
        <begin position="3134"/>
        <end position="3151"/>
    </location>
</feature>
<feature type="compositionally biased region" description="Basic and acidic residues" evidence="1">
    <location>
        <begin position="2439"/>
        <end position="2449"/>
    </location>
</feature>
<feature type="region of interest" description="Disordered" evidence="1">
    <location>
        <begin position="3104"/>
        <end position="3157"/>
    </location>
</feature>
<feature type="region of interest" description="Disordered" evidence="1">
    <location>
        <begin position="3267"/>
        <end position="3302"/>
    </location>
</feature>
<reference evidence="2 3" key="1">
    <citation type="journal article" date="2010" name="Nature">
        <title>The Ectocarpus genome and the independent evolution of multicellularity in brown algae.</title>
        <authorList>
            <person name="Cock J.M."/>
            <person name="Sterck L."/>
            <person name="Rouze P."/>
            <person name="Scornet D."/>
            <person name="Allen A.E."/>
            <person name="Amoutzias G."/>
            <person name="Anthouard V."/>
            <person name="Artiguenave F."/>
            <person name="Aury J.M."/>
            <person name="Badger J.H."/>
            <person name="Beszteri B."/>
            <person name="Billiau K."/>
            <person name="Bonnet E."/>
            <person name="Bothwell J.H."/>
            <person name="Bowler C."/>
            <person name="Boyen C."/>
            <person name="Brownlee C."/>
            <person name="Carrano C.J."/>
            <person name="Charrier B."/>
            <person name="Cho G.Y."/>
            <person name="Coelho S.M."/>
            <person name="Collen J."/>
            <person name="Corre E."/>
            <person name="Da Silva C."/>
            <person name="Delage L."/>
            <person name="Delaroque N."/>
            <person name="Dittami S.M."/>
            <person name="Doulbeau S."/>
            <person name="Elias M."/>
            <person name="Farnham G."/>
            <person name="Gachon C.M."/>
            <person name="Gschloessl B."/>
            <person name="Heesch S."/>
            <person name="Jabbari K."/>
            <person name="Jubin C."/>
            <person name="Kawai H."/>
            <person name="Kimura K."/>
            <person name="Kloareg B."/>
            <person name="Kupper F.C."/>
            <person name="Lang D."/>
            <person name="Le Bail A."/>
            <person name="Leblanc C."/>
            <person name="Lerouge P."/>
            <person name="Lohr M."/>
            <person name="Lopez P.J."/>
            <person name="Martens C."/>
            <person name="Maumus F."/>
            <person name="Michel G."/>
            <person name="Miranda-Saavedra D."/>
            <person name="Morales J."/>
            <person name="Moreau H."/>
            <person name="Motomura T."/>
            <person name="Nagasato C."/>
            <person name="Napoli C.A."/>
            <person name="Nelson D.R."/>
            <person name="Nyvall-Collen P."/>
            <person name="Peters A.F."/>
            <person name="Pommier C."/>
            <person name="Potin P."/>
            <person name="Poulain J."/>
            <person name="Quesneville H."/>
            <person name="Read B."/>
            <person name="Rensing S.A."/>
            <person name="Ritter A."/>
            <person name="Rousvoal S."/>
            <person name="Samanta M."/>
            <person name="Samson G."/>
            <person name="Schroeder D.C."/>
            <person name="Segurens B."/>
            <person name="Strittmatter M."/>
            <person name="Tonon T."/>
            <person name="Tregear J.W."/>
            <person name="Valentin K."/>
            <person name="von Dassow P."/>
            <person name="Yamagishi T."/>
            <person name="Van de Peer Y."/>
            <person name="Wincker P."/>
        </authorList>
    </citation>
    <scope>NUCLEOTIDE SEQUENCE [LARGE SCALE GENOMIC DNA]</scope>
    <source>
        <strain evidence="3">Ec32 / CCAP1310/4</strain>
    </source>
</reference>
<name>D8LDV6_ECTSI</name>
<feature type="compositionally biased region" description="Polar residues" evidence="1">
    <location>
        <begin position="783"/>
        <end position="801"/>
    </location>
</feature>
<keyword evidence="3" id="KW-1185">Reference proteome</keyword>
<feature type="region of interest" description="Disordered" evidence="1">
    <location>
        <begin position="985"/>
        <end position="1044"/>
    </location>
</feature>
<dbReference type="InParanoid" id="D8LDV6"/>
<feature type="region of interest" description="Disordered" evidence="1">
    <location>
        <begin position="3472"/>
        <end position="3616"/>
    </location>
</feature>
<protein>
    <submittedName>
        <fullName evidence="2">Uncharacterized protein</fullName>
    </submittedName>
</protein>
<feature type="compositionally biased region" description="Polar residues" evidence="1">
    <location>
        <begin position="994"/>
        <end position="1005"/>
    </location>
</feature>
<feature type="compositionally biased region" description="Basic and acidic residues" evidence="1">
    <location>
        <begin position="2394"/>
        <end position="2410"/>
    </location>
</feature>
<dbReference type="OrthoDB" id="2419400at2759"/>
<feature type="compositionally biased region" description="Polar residues" evidence="1">
    <location>
        <begin position="846"/>
        <end position="857"/>
    </location>
</feature>
<feature type="region of interest" description="Disordered" evidence="1">
    <location>
        <begin position="1238"/>
        <end position="1284"/>
    </location>
</feature>
<dbReference type="EMBL" id="FN647912">
    <property type="protein sequence ID" value="CBN78513.1"/>
    <property type="molecule type" value="Genomic_DNA"/>
</dbReference>
<feature type="compositionally biased region" description="Low complexity" evidence="1">
    <location>
        <begin position="3104"/>
        <end position="3124"/>
    </location>
</feature>
<proteinExistence type="predicted"/>
<accession>D8LDV6</accession>
<gene>
    <name evidence="2" type="ORF">Esi_0126_0079</name>
</gene>
<feature type="region of interest" description="Disordered" evidence="1">
    <location>
        <begin position="1307"/>
        <end position="1335"/>
    </location>
</feature>
<sequence>MEGTQKPQVMRTSGVDLLVGIAEILLELRRVVDGEALYAAVKNFRRWNRLVRKPLAVSSYSLSPQQAEDLLGPVGMPSTLIRRTFDAFARRRQRSCSWSRARGEAPGRRVDALELFSGLALTCRATVKGKLSLLFSLFDSGETGVLTVDDLGAMISSCGSFLRNIGLCLPIFGDEAAFFAGGAFGLEQGRIVDSSSSGLECDADEISLPVFLAWAQRAELPARALELLALPHRLSRTVDLLLAKADSVLQERYVPGRKTTKYFSKGIENSTEECSPTRVPTPLTRKTVLEQQKVGEDNHRRERDVSFGQSPLVLPPVLCGVRAHLAQIMLELRAATDHRVKISWGIDDDAETPKSKVALRSFHGDQHRRIECATLRFTTLPEDAVVIHPASESKETLPLRQEPYLGKSCTILAERRCIKLLPVPGKSSKLTDNLTSRESVAVLVDYGKRTSLESADDNHAVDPRWIASARSRDRSSNEMGSDVLMETWPLGSPRNDHVQVPPAAARRADVHAPTAVSDVAPFSGTVLYQTEASGGEAPHSEPWAKRGAALSSNVDLIVHLSPDWRAVQVVRRCFHMLEQCRFQSPSLREDGRRMVSAEINTAVRSLLFKSVREQSREQDRARRRCAHMILGGLQNPWLGVNEDELMNHDESHRTIVRSEVELALQKYVPKDVADAGETIGEGADVPPPRAFSTNGGTMAIGGGCFLIRPPKVPLQEGGISSPARDEVEAAPGGTDAPSGIAESDRHDSTEEESVATASATAAAEDKVTAVLTDPQLPLAGNDVTHSTGSSRTPPDVTSNTAIYEGGQTLANSDSSATGTAGDGAGPPPRIGPLPTATALHGEATPPHTSSTERSLEGNGNQEIDFQLAVSASRSSADNDGIGETDGHSKDTLAPQAVAENAKETPSHGDAVTDEAGAVVSAKPGVSTVETVVTSSTNGRASFAIDDADDSTEAKSRKSRASHEEAAIAVVDGSDQQVGNGITAARDISEERTENTTANSSASPAVNTREESKMGLTADGCGGDEPGAKQDPSLQQSDGASNESCSNPALRGLLRDMTCAAESIAAAAKIPFTRGQQRGATTVTSGCTAIVFLDAPLITPGLQPRRRFAKKKGLGFSAIPTEGASLPDEAVGRKASVLQSAAVSTDATATTAATAVAEFKRGSGDLNVGTYPAAEAAVSVEPLDDGDTHNGDGAGSSDEEHPAGLGDPSEVLEALLSWTEEGGCSVGGHREVLLICCGGDDARDNDKGDRNANGVENRQRSVDDDPGGAVKGQEKSESEESAHSHLDQVLLQTRTVPNCEGLSRLAVAFRPPSPGTTPAVFPPQEENEKRSSEGTLEGHRVVPHQNVPHVEKVRVLVGPVIGRVGPTSAVVLVEVGAKCPVAAQRTAAAARQRQGLTDADKTPPEDDVGVRLVDTLTSESREMFGGRRTGGEPGIGPRVFEFEGLTPGRRYTLRLLGVRQHDQEALEEILADVQTSRPTATARLAIGTMVNASKIGNALYPLVMAEKGSESSRPEGVPIGVRALNAFRELYRHTWNDPQMRKLLANTSTTPCSVGAGDLLLPLLRRFPSGWLPLHSAPVNPAYGNLKGARARGSTTTTRKWSRRRGRRRTVLTREAKEVSRCQHEGGGVAGALGAVARAALQASKEYQEALLGGSANYGGGGGGGFERFSMIARGGSACRGPLPTFQRWGAVGVLNISVASSQVGWAFGGRDAGHGLLSRETWAWLEDFFRAPELGLQEGPGVNTLIIATDSPLLWRSASSFSSSVAAAAAAREPADGEEDHHLDEGVGGRQRMPPGRIDGVGAAADNYDGDKDAPAEAPFTTAEREVPAAAVAPTVASGALSPGGSSTQGASSQRRNRAAAAGTGQARGTRGRVFSVVCPATRVRMNIQSYVKDRETGRVATQWCLASKDTGDEACIPMNGSIGPRFSFTHYPQAGKAIGPGATLVRPIPDPSAPCVMFLGMVALGGGGGSGEGSGIGGGSATSGPGFAFGTLGPILGEVGTTTARVLVEVSVPMELCLTVQKSGIARNGNVSQPKGHRQQITKVIRIAHRPVVFEVSGLIADTRYELDFWPLANANEFRANLRTRPLRPSSFRIAAFGGSRHPFGFIVPTVTTTTPAVSAGRRKVANYNTGRDMADPDSGAGENTASPGKTLLVRERWPFRALEAGGGLRVIGSGVDGEDAAISRPESNRVAAAKAESERAWKHDSDSGSGGGGGDTAGLECAEDSGGGWRHPVSTALAMGLLTNGPCLEEMSRESLFGNGGSDAISVCLRFGRLSAWQAMADEVELPVQGLDLIIHLGNEINAAASLNRDEVAKVAEHFSQHARLGGVELPSKEAVDQSARKEASGAKAGRSLLVKPPQLPVEDPMALGERDEEDIAQLEAFIIKLHDEAEKDRKRDDGDFRHRRIEEPPLAIHTQLPEDQGKEDGGVPSHGGASPDSERGGGARDSEDGDGGGGECNGTITKRFDDNRVDGVDGAWELVAEEVAERVRDPYRVAWGLPWAKAVMASAPNTLLAFTPLDLDDGCQSLSMQRVDEHGATVPRQRASTDGVVDLDHPASVARVREERLRAWVEYQTALASGGGKTTKKTPGLDTAASADDKGVNDGGGGGSSSKSDKRETDRGSYQEYGGVGVLMLDVWGNQSWRLDEAGMATAKGGDAEGPGFHPKALLSKKQEKLVKKALTSSTANALVICSGTPMVAEPIVHPKAPPLSEAEQKSRDKALNFAKKELKKLGKAGLAEIKRMEEEEKIPKLAMLSPEEVGAMDAFYDELRPCYHWSYHSPYLQEQSDEEGDGDGDDMAVILGPVVGRVEVVKQSGTVRESCRVPVVVEVDGEGEVTCMVRDVATSETFREVRWMKRRRPRAFWVQGLRPARRYAIEFEGVSNRRDRTGSLTTPDSSRPDLTLVAVSHDRPGELLPEGSETNMWSALGERLRSPWQGVEAVLHLGGQVDLSNAFEDGKICLEKIRERRKAGKVSEREEVSTMEALKERFREEYRKAWNQPSTRQVLASCQHIMMWGQGECRSGYGRRGHAAVSSWAGRRLLRAAKEVFYEYQRQLWDPLWGCPFQVGDNESFYTTFLGGTVGILYLDALELSPQWDYGGGTSIGSSATSKKGTGSKTVSSLSTPDLGATAEGGARDTGEGRRSSRTEKPSIGDSQWQRLRKTLEQQEELVTLIVVTETPIAWHDTEAFVAETKDAGTGGNASGSDKPPSHLEDHWASRPVQQRALLLRLLRWKADNGGKEVVLLAGAGLAEGCTAAETRLEYKLPSLPQPLSERKGQEGGKQVDGGGQVDEEDQKQAHKSAKRRLIGIEQVIADEDEEGPIGVVDSALVTSLSLDMNHPTKELARPPGWWSRRCIGDRAVFRTLPAEVADELAYVHDQMILDFLMIKACPEVKASALDTAEKWEEVCRQICIQAAYIRVAALWAEEEEEVVLMADARAEEGVRKAEAKLRKQREQEVKDAEKDAAEMAHLMANDPEAHMRRVVQKRADDADRRRREAKAKDEDQSVANEERKTLENKKAMDKERLAKEAKEKEAREQQELNELADSDPAEYDRRIKEWHKRKIEGRDGTSSSLGGDAVDHTESGDLERRKSLARERRSARRVAMQTRPSIGIPKK</sequence>
<feature type="region of interest" description="Disordered" evidence="1">
    <location>
        <begin position="1181"/>
        <end position="1206"/>
    </location>
</feature>
<feature type="region of interest" description="Disordered" evidence="1">
    <location>
        <begin position="2130"/>
        <end position="2151"/>
    </location>
</feature>
<feature type="region of interest" description="Disordered" evidence="1">
    <location>
        <begin position="2180"/>
        <end position="2227"/>
    </location>
</feature>
<feature type="compositionally biased region" description="Basic and acidic residues" evidence="1">
    <location>
        <begin position="2333"/>
        <end position="2347"/>
    </location>
</feature>
<dbReference type="EMBL" id="FN649731">
    <property type="protein sequence ID" value="CBN78513.1"/>
    <property type="molecule type" value="Genomic_DNA"/>
</dbReference>
<feature type="compositionally biased region" description="Basic and acidic residues" evidence="1">
    <location>
        <begin position="3578"/>
        <end position="3597"/>
    </location>
</feature>
<evidence type="ECO:0000313" key="2">
    <source>
        <dbReference type="EMBL" id="CBN78513.1"/>
    </source>
</evidence>
<feature type="compositionally biased region" description="Basic and acidic residues" evidence="1">
    <location>
        <begin position="1325"/>
        <end position="1335"/>
    </location>
</feature>
<feature type="region of interest" description="Disordered" evidence="1">
    <location>
        <begin position="1837"/>
        <end position="1867"/>
    </location>
</feature>
<evidence type="ECO:0000256" key="1">
    <source>
        <dbReference type="SAM" id="MobiDB-lite"/>
    </source>
</evidence>
<dbReference type="STRING" id="2880.D8LDV6"/>
<feature type="compositionally biased region" description="Basic and acidic residues" evidence="1">
    <location>
        <begin position="1239"/>
        <end position="1249"/>
    </location>
</feature>
<feature type="region of interest" description="Disordered" evidence="1">
    <location>
        <begin position="773"/>
        <end position="857"/>
    </location>
</feature>
<feature type="region of interest" description="Disordered" evidence="1">
    <location>
        <begin position="941"/>
        <end position="964"/>
    </location>
</feature>
<feature type="compositionally biased region" description="Polar residues" evidence="1">
    <location>
        <begin position="1031"/>
        <end position="1044"/>
    </location>
</feature>
<evidence type="ECO:0000313" key="3">
    <source>
        <dbReference type="Proteomes" id="UP000002630"/>
    </source>
</evidence>
<dbReference type="Gene3D" id="3.60.21.70">
    <property type="entry name" value="PhoD-like phosphatase"/>
    <property type="match status" value="1"/>
</dbReference>
<dbReference type="eggNOG" id="ENOG502S38S">
    <property type="taxonomic scope" value="Eukaryota"/>
</dbReference>
<feature type="compositionally biased region" description="Low complexity" evidence="1">
    <location>
        <begin position="1849"/>
        <end position="1867"/>
    </location>
</feature>
<feature type="compositionally biased region" description="Basic and acidic residues" evidence="1">
    <location>
        <begin position="2197"/>
        <end position="2208"/>
    </location>
</feature>
<feature type="region of interest" description="Disordered" evidence="1">
    <location>
        <begin position="1584"/>
        <end position="1606"/>
    </location>
</feature>
<dbReference type="InterPro" id="IPR038607">
    <property type="entry name" value="PhoD-like_sf"/>
</dbReference>
<feature type="compositionally biased region" description="Basic and acidic residues" evidence="1">
    <location>
        <begin position="2614"/>
        <end position="2624"/>
    </location>
</feature>
<feature type="region of interest" description="Disordered" evidence="1">
    <location>
        <begin position="713"/>
        <end position="752"/>
    </location>
</feature>
<feature type="region of interest" description="Disordered" evidence="1">
    <location>
        <begin position="2332"/>
        <end position="2367"/>
    </location>
</feature>
<feature type="region of interest" description="Disordered" evidence="1">
    <location>
        <begin position="870"/>
        <end position="890"/>
    </location>
</feature>
<feature type="compositionally biased region" description="Basic and acidic residues" evidence="1">
    <location>
        <begin position="1773"/>
        <end position="1787"/>
    </location>
</feature>
<feature type="region of interest" description="Disordered" evidence="1">
    <location>
        <begin position="3195"/>
        <end position="3217"/>
    </location>
</feature>
<dbReference type="PANTHER" id="PTHR37031:SF2">
    <property type="entry name" value="PHOD-LIKE PHOSPHATASE METALLOPHOSPHATASE DOMAIN-CONTAINING PROTEIN"/>
    <property type="match status" value="1"/>
</dbReference>
<feature type="region of interest" description="Disordered" evidence="1">
    <location>
        <begin position="2394"/>
        <end position="2467"/>
    </location>
</feature>
<organism evidence="2 3">
    <name type="scientific">Ectocarpus siliculosus</name>
    <name type="common">Brown alga</name>
    <name type="synonym">Conferva siliculosa</name>
    <dbReference type="NCBI Taxonomy" id="2880"/>
    <lineage>
        <taxon>Eukaryota</taxon>
        <taxon>Sar</taxon>
        <taxon>Stramenopiles</taxon>
        <taxon>Ochrophyta</taxon>
        <taxon>PX clade</taxon>
        <taxon>Phaeophyceae</taxon>
        <taxon>Ectocarpales</taxon>
        <taxon>Ectocarpaceae</taxon>
        <taxon>Ectocarpus</taxon>
    </lineage>
</organism>
<feature type="region of interest" description="Disordered" evidence="1">
    <location>
        <begin position="2580"/>
        <end position="2624"/>
    </location>
</feature>
<feature type="compositionally biased region" description="Basic and acidic residues" evidence="1">
    <location>
        <begin position="3476"/>
        <end position="3539"/>
    </location>
</feature>
<dbReference type="Gene3D" id="1.10.238.10">
    <property type="entry name" value="EF-hand"/>
    <property type="match status" value="1"/>
</dbReference>
<dbReference type="Proteomes" id="UP000002630">
    <property type="component" value="Linkage Group LG06"/>
</dbReference>